<feature type="coiled-coil region" evidence="1">
    <location>
        <begin position="46"/>
        <end position="107"/>
    </location>
</feature>
<reference evidence="3 4" key="1">
    <citation type="journal article" date="2016" name="Nat. Commun.">
        <title>Thousands of microbial genomes shed light on interconnected biogeochemical processes in an aquifer system.</title>
        <authorList>
            <person name="Anantharaman K."/>
            <person name="Brown C.T."/>
            <person name="Hug L.A."/>
            <person name="Sharon I."/>
            <person name="Castelle C.J."/>
            <person name="Probst A.J."/>
            <person name="Thomas B.C."/>
            <person name="Singh A."/>
            <person name="Wilkins M.J."/>
            <person name="Karaoz U."/>
            <person name="Brodie E.L."/>
            <person name="Williams K.H."/>
            <person name="Hubbard S.S."/>
            <person name="Banfield J.F."/>
        </authorList>
    </citation>
    <scope>NUCLEOTIDE SEQUENCE [LARGE SCALE GENOMIC DNA]</scope>
</reference>
<keyword evidence="1" id="KW-0175">Coiled coil</keyword>
<organism evidence="3 4">
    <name type="scientific">Candidatus Lloydbacteria bacterium RIFCSPHIGHO2_01_FULL_49_22</name>
    <dbReference type="NCBI Taxonomy" id="1798658"/>
    <lineage>
        <taxon>Bacteria</taxon>
        <taxon>Candidatus Lloydiibacteriota</taxon>
    </lineage>
</organism>
<comment type="caution">
    <text evidence="3">The sequence shown here is derived from an EMBL/GenBank/DDBJ whole genome shotgun (WGS) entry which is preliminary data.</text>
</comment>
<evidence type="ECO:0000256" key="2">
    <source>
        <dbReference type="SAM" id="SignalP"/>
    </source>
</evidence>
<dbReference type="AlphaFoldDB" id="A0A1G2CXG9"/>
<protein>
    <submittedName>
        <fullName evidence="3">Uncharacterized protein</fullName>
    </submittedName>
</protein>
<evidence type="ECO:0000256" key="1">
    <source>
        <dbReference type="SAM" id="Coils"/>
    </source>
</evidence>
<feature type="chain" id="PRO_5009582437" evidence="2">
    <location>
        <begin position="26"/>
        <end position="164"/>
    </location>
</feature>
<dbReference type="EMBL" id="MHLI01000015">
    <property type="protein sequence ID" value="OGZ05208.1"/>
    <property type="molecule type" value="Genomic_DNA"/>
</dbReference>
<proteinExistence type="predicted"/>
<gene>
    <name evidence="3" type="ORF">A2845_02715</name>
</gene>
<feature type="signal peptide" evidence="2">
    <location>
        <begin position="1"/>
        <end position="25"/>
    </location>
</feature>
<sequence length="164" mass="17460">MAKVNKQKVAVGVGLGLAAAAAAGAGYYFYGSKDAGAHRKKAAKWVGDLEADVMKAAKKMKKLDQKAYAAIIDNATEVYGNMTSIKASDLDRAAVELKKNWKNVERELTRTAKKGGSVAKKAVQKTVKKAVKTVRKVVAKKGVAKKVSVKKASVKKAPAKKKKS</sequence>
<accession>A0A1G2CXG9</accession>
<name>A0A1G2CXG9_9BACT</name>
<keyword evidence="2" id="KW-0732">Signal</keyword>
<evidence type="ECO:0000313" key="4">
    <source>
        <dbReference type="Proteomes" id="UP000177122"/>
    </source>
</evidence>
<dbReference type="Proteomes" id="UP000177122">
    <property type="component" value="Unassembled WGS sequence"/>
</dbReference>
<evidence type="ECO:0000313" key="3">
    <source>
        <dbReference type="EMBL" id="OGZ05208.1"/>
    </source>
</evidence>